<comment type="caution">
    <text evidence="2">The sequence shown here is derived from an EMBL/GenBank/DDBJ whole genome shotgun (WGS) entry which is preliminary data.</text>
</comment>
<evidence type="ECO:0000259" key="1">
    <source>
        <dbReference type="PROSITE" id="PS50994"/>
    </source>
</evidence>
<dbReference type="InterPro" id="IPR050951">
    <property type="entry name" value="Retrovirus_Pol_polyprotein"/>
</dbReference>
<evidence type="ECO:0000313" key="3">
    <source>
        <dbReference type="Proteomes" id="UP001151760"/>
    </source>
</evidence>
<dbReference type="PANTHER" id="PTHR37984:SF5">
    <property type="entry name" value="PROTEIN NYNRIN-LIKE"/>
    <property type="match status" value="1"/>
</dbReference>
<keyword evidence="2" id="KW-0695">RNA-directed DNA polymerase</keyword>
<keyword evidence="2" id="KW-0548">Nucleotidyltransferase</keyword>
<keyword evidence="2" id="KW-0808">Transferase</keyword>
<evidence type="ECO:0000313" key="2">
    <source>
        <dbReference type="EMBL" id="GJT02590.1"/>
    </source>
</evidence>
<dbReference type="EMBL" id="BQNB010012361">
    <property type="protein sequence ID" value="GJT02590.1"/>
    <property type="molecule type" value="Genomic_DNA"/>
</dbReference>
<dbReference type="Proteomes" id="UP001151760">
    <property type="component" value="Unassembled WGS sequence"/>
</dbReference>
<dbReference type="PROSITE" id="PS50994">
    <property type="entry name" value="INTEGRASE"/>
    <property type="match status" value="1"/>
</dbReference>
<sequence length="92" mass="10151">MYIVGPLPEAPSKVKFGIPATIITDNGTQLINDPFKSWAEGLGIKLVSTSVYHPQANGAVERANRSIMQGKIKTMTINQKEEYGVEELSHMY</sequence>
<dbReference type="InterPro" id="IPR001584">
    <property type="entry name" value="Integrase_cat-core"/>
</dbReference>
<proteinExistence type="predicted"/>
<dbReference type="Gene3D" id="3.30.420.10">
    <property type="entry name" value="Ribonuclease H-like superfamily/Ribonuclease H"/>
    <property type="match status" value="1"/>
</dbReference>
<reference evidence="2" key="2">
    <citation type="submission" date="2022-01" db="EMBL/GenBank/DDBJ databases">
        <authorList>
            <person name="Yamashiro T."/>
            <person name="Shiraishi A."/>
            <person name="Satake H."/>
            <person name="Nakayama K."/>
        </authorList>
    </citation>
    <scope>NUCLEOTIDE SEQUENCE</scope>
</reference>
<dbReference type="SUPFAM" id="SSF53098">
    <property type="entry name" value="Ribonuclease H-like"/>
    <property type="match status" value="1"/>
</dbReference>
<dbReference type="InterPro" id="IPR036397">
    <property type="entry name" value="RNaseH_sf"/>
</dbReference>
<dbReference type="PANTHER" id="PTHR37984">
    <property type="entry name" value="PROTEIN CBG26694"/>
    <property type="match status" value="1"/>
</dbReference>
<organism evidence="2 3">
    <name type="scientific">Tanacetum coccineum</name>
    <dbReference type="NCBI Taxonomy" id="301880"/>
    <lineage>
        <taxon>Eukaryota</taxon>
        <taxon>Viridiplantae</taxon>
        <taxon>Streptophyta</taxon>
        <taxon>Embryophyta</taxon>
        <taxon>Tracheophyta</taxon>
        <taxon>Spermatophyta</taxon>
        <taxon>Magnoliopsida</taxon>
        <taxon>eudicotyledons</taxon>
        <taxon>Gunneridae</taxon>
        <taxon>Pentapetalae</taxon>
        <taxon>asterids</taxon>
        <taxon>campanulids</taxon>
        <taxon>Asterales</taxon>
        <taxon>Asteraceae</taxon>
        <taxon>Asteroideae</taxon>
        <taxon>Anthemideae</taxon>
        <taxon>Anthemidinae</taxon>
        <taxon>Tanacetum</taxon>
    </lineage>
</organism>
<gene>
    <name evidence="2" type="ORF">Tco_0823759</name>
</gene>
<dbReference type="GO" id="GO:0003964">
    <property type="term" value="F:RNA-directed DNA polymerase activity"/>
    <property type="evidence" value="ECO:0007669"/>
    <property type="project" value="UniProtKB-KW"/>
</dbReference>
<dbReference type="InterPro" id="IPR012337">
    <property type="entry name" value="RNaseH-like_sf"/>
</dbReference>
<keyword evidence="3" id="KW-1185">Reference proteome</keyword>
<accession>A0ABQ5AIU1</accession>
<reference evidence="2" key="1">
    <citation type="journal article" date="2022" name="Int. J. Mol. Sci.">
        <title>Draft Genome of Tanacetum Coccineum: Genomic Comparison of Closely Related Tanacetum-Family Plants.</title>
        <authorList>
            <person name="Yamashiro T."/>
            <person name="Shiraishi A."/>
            <person name="Nakayama K."/>
            <person name="Satake H."/>
        </authorList>
    </citation>
    <scope>NUCLEOTIDE SEQUENCE</scope>
</reference>
<name>A0ABQ5AIU1_9ASTR</name>
<feature type="domain" description="Integrase catalytic" evidence="1">
    <location>
        <begin position="1"/>
        <end position="92"/>
    </location>
</feature>
<protein>
    <submittedName>
        <fullName evidence="2">Reverse transcriptase domain-containing protein</fullName>
    </submittedName>
</protein>